<organism evidence="6 7">
    <name type="scientific">Lithohypha guttulata</name>
    <dbReference type="NCBI Taxonomy" id="1690604"/>
    <lineage>
        <taxon>Eukaryota</taxon>
        <taxon>Fungi</taxon>
        <taxon>Dikarya</taxon>
        <taxon>Ascomycota</taxon>
        <taxon>Pezizomycotina</taxon>
        <taxon>Eurotiomycetes</taxon>
        <taxon>Chaetothyriomycetidae</taxon>
        <taxon>Chaetothyriales</taxon>
        <taxon>Trichomeriaceae</taxon>
        <taxon>Lithohypha</taxon>
    </lineage>
</organism>
<gene>
    <name evidence="6" type="ORF">LTR24_006533</name>
</gene>
<dbReference type="EMBL" id="JAVRRG010000085">
    <property type="protein sequence ID" value="KAK5087663.1"/>
    <property type="molecule type" value="Genomic_DNA"/>
</dbReference>
<evidence type="ECO:0000313" key="6">
    <source>
        <dbReference type="EMBL" id="KAK5087663.1"/>
    </source>
</evidence>
<evidence type="ECO:0000313" key="7">
    <source>
        <dbReference type="Proteomes" id="UP001345013"/>
    </source>
</evidence>
<dbReference type="PANTHER" id="PTHR12296">
    <property type="entry name" value="DENN DOMAIN-CONTAINING PROTEIN 4"/>
    <property type="match status" value="1"/>
</dbReference>
<feature type="region of interest" description="Disordered" evidence="3">
    <location>
        <begin position="223"/>
        <end position="266"/>
    </location>
</feature>
<dbReference type="SUPFAM" id="SSF57889">
    <property type="entry name" value="Cysteine-rich domain"/>
    <property type="match status" value="1"/>
</dbReference>
<dbReference type="Pfam" id="PF03455">
    <property type="entry name" value="dDENN"/>
    <property type="match status" value="1"/>
</dbReference>
<feature type="region of interest" description="Disordered" evidence="3">
    <location>
        <begin position="109"/>
        <end position="144"/>
    </location>
</feature>
<dbReference type="InterPro" id="IPR002219">
    <property type="entry name" value="PKC_DAG/PE"/>
</dbReference>
<feature type="region of interest" description="Disordered" evidence="3">
    <location>
        <begin position="754"/>
        <end position="804"/>
    </location>
</feature>
<dbReference type="SMART" id="SM00799">
    <property type="entry name" value="DENN"/>
    <property type="match status" value="1"/>
</dbReference>
<dbReference type="SMART" id="SM00800">
    <property type="entry name" value="uDENN"/>
    <property type="match status" value="1"/>
</dbReference>
<dbReference type="InterPro" id="IPR051696">
    <property type="entry name" value="DENN_Domain_GEFs"/>
</dbReference>
<dbReference type="Pfam" id="PF02141">
    <property type="entry name" value="DENN"/>
    <property type="match status" value="1"/>
</dbReference>
<dbReference type="InterPro" id="IPR046349">
    <property type="entry name" value="C1-like_sf"/>
</dbReference>
<proteinExistence type="predicted"/>
<feature type="compositionally biased region" description="Polar residues" evidence="3">
    <location>
        <begin position="109"/>
        <end position="133"/>
    </location>
</feature>
<dbReference type="Pfam" id="PF03456">
    <property type="entry name" value="uDENN"/>
    <property type="match status" value="1"/>
</dbReference>
<protein>
    <submittedName>
        <fullName evidence="6">Uncharacterized protein</fullName>
    </submittedName>
</protein>
<dbReference type="PROSITE" id="PS50081">
    <property type="entry name" value="ZF_DAG_PE_2"/>
    <property type="match status" value="1"/>
</dbReference>
<dbReference type="Proteomes" id="UP001345013">
    <property type="component" value="Unassembled WGS sequence"/>
</dbReference>
<reference evidence="6 7" key="1">
    <citation type="submission" date="2023-08" db="EMBL/GenBank/DDBJ databases">
        <title>Black Yeasts Isolated from many extreme environments.</title>
        <authorList>
            <person name="Coleine C."/>
            <person name="Stajich J.E."/>
            <person name="Selbmann L."/>
        </authorList>
    </citation>
    <scope>NUCLEOTIDE SEQUENCE [LARGE SCALE GENOMIC DNA]</scope>
    <source>
        <strain evidence="6 7">CCFEE 5885</strain>
    </source>
</reference>
<dbReference type="Gene3D" id="3.40.50.11500">
    <property type="match status" value="1"/>
</dbReference>
<dbReference type="PROSITE" id="PS50211">
    <property type="entry name" value="DENN"/>
    <property type="match status" value="1"/>
</dbReference>
<evidence type="ECO:0000259" key="5">
    <source>
        <dbReference type="PROSITE" id="PS50211"/>
    </source>
</evidence>
<name>A0ABR0K6Q2_9EURO</name>
<evidence type="ECO:0000256" key="3">
    <source>
        <dbReference type="SAM" id="MobiDB-lite"/>
    </source>
</evidence>
<keyword evidence="1" id="KW-0479">Metal-binding</keyword>
<dbReference type="InterPro" id="IPR005113">
    <property type="entry name" value="uDENN_dom"/>
</dbReference>
<feature type="domain" description="Phorbol-ester/DAG-type" evidence="4">
    <location>
        <begin position="892"/>
        <end position="939"/>
    </location>
</feature>
<sequence length="1153" mass="128664">MATTFPHKNQDFSDKPLADYFWIAGLDGQDLLDAYKVHHEERDSFLSGENRLSRAVGETIQEDAVAEERAESFIDSPTVSTKHSRQNSYQKLSRLSFEARSSIQSLDRLTHQQSVRSNATIRRVVSSSRQNTAPPSPGFSSPHAGVQASALLSDADFDHVMKKFANDRDAFYLDLNFKSEAVAPKPSKSIQRPRTRTQRIVAEELEPAPQPNRTLGSVRRHMSFKDMSSTKRQPSIARKLSTRSARRVSSYNSVMPMPQPLQASRDEHPLRRSFEPVLLDKYPRPPMVEELRRREPFPDYVPMFAFPNDIHIISSDTRPAAKWHEFFLTAADNSKTPAVCVIIWIPLDRKTADELEKRCEEWRIAHMTEAERELAGSLGERLAAERANLSRLLAKLPSAGSGTETRDELDDEIGVVEEKIALMSDMLKPLRHGAANRIEGLTDGDTGLWIPRAYGIMGRDQSMLAFWKEWLKAIIVPMMDGAVLRVPPSSPRVGMWQPLERYVNTICTQASLPISSRIQVEIVVRELRLYAKREARNELPGSRTTDLYPLFRCLTIPNIIVLFEYLLAESRIILVSTYTSLLKCASNALLSLLWPFEWSGVHIPVLPTRLMEVLEAPIPYICGVVRKNDNINPPQDDADFVMVDLDKNELHATAHPPSLPKQQRRKLMSMLYLAAPHQQTRGVPTGPPEYAYEAFPNDMFVSEHPSVFAPITPSTELGRLASLSSAQFGRYATSSNTSRSPVFNAFVQATPLRAPGLERPRTGSTARRPSHTGGSGQNSPVIVTFPHLPTTPQSKRDSGFALPTSLREKRSGLFDTRSRYTPSVSTIKRKASLTFVKHNVTLSQTSDISTFTGSSTYAPSTYAQSTLAASTVMPGVPYQPVRNTENTNWVEGHCMQWRAALTGTICSICNEKSDDGLFKCTDCPTLAHGRCASQICLPCPAAFYPDQIRIAFARLFTSMFSNYRKFMLPADAAQCKAGIREKFNVEAWIRSLPPDHAEYLNFLKGTQAFDGFVHERETKTVTGSDSIALFDALMSAKKSRSRGVRSSIAVTLGGRNPFAGRSHSGGVPIEYLSDSSSHVWRVVSTPHSSERAELGAGEKGREYRKVISRTPAKLEEELFPAPSTHKPPNLAMPQANGKRSLRHRLNGLNMHAP</sequence>
<dbReference type="SMART" id="SM00801">
    <property type="entry name" value="dDENN"/>
    <property type="match status" value="1"/>
</dbReference>
<evidence type="ECO:0000259" key="4">
    <source>
        <dbReference type="PROSITE" id="PS50081"/>
    </source>
</evidence>
<keyword evidence="7" id="KW-1185">Reference proteome</keyword>
<comment type="caution">
    <text evidence="6">The sequence shown here is derived from an EMBL/GenBank/DDBJ whole genome shotgun (WGS) entry which is preliminary data.</text>
</comment>
<dbReference type="PANTHER" id="PTHR12296:SF21">
    <property type="entry name" value="DENN DOMAIN-CONTAINING PROTEIN 3"/>
    <property type="match status" value="1"/>
</dbReference>
<dbReference type="InterPro" id="IPR005112">
    <property type="entry name" value="dDENN_dom"/>
</dbReference>
<dbReference type="InterPro" id="IPR037516">
    <property type="entry name" value="Tripartite_DENN"/>
</dbReference>
<evidence type="ECO:0000256" key="1">
    <source>
        <dbReference type="ARBA" id="ARBA00022723"/>
    </source>
</evidence>
<keyword evidence="2" id="KW-0862">Zinc</keyword>
<evidence type="ECO:0000256" key="2">
    <source>
        <dbReference type="ARBA" id="ARBA00022833"/>
    </source>
</evidence>
<dbReference type="InterPro" id="IPR001194">
    <property type="entry name" value="cDENN_dom"/>
</dbReference>
<accession>A0ABR0K6Q2</accession>
<dbReference type="InterPro" id="IPR043153">
    <property type="entry name" value="DENN_C"/>
</dbReference>
<feature type="domain" description="UDENN" evidence="5">
    <location>
        <begin position="260"/>
        <end position="1023"/>
    </location>
</feature>
<dbReference type="CDD" id="cd00029">
    <property type="entry name" value="C1"/>
    <property type="match status" value="1"/>
</dbReference>